<gene>
    <name evidence="1" type="ORF">NMY3_01014</name>
</gene>
<evidence type="ECO:0000313" key="2">
    <source>
        <dbReference type="Proteomes" id="UP000058925"/>
    </source>
</evidence>
<dbReference type="AlphaFoldDB" id="A0A654LY58"/>
<dbReference type="Proteomes" id="UP000058925">
    <property type="component" value="Chromosome"/>
</dbReference>
<sequence length="71" mass="8444">MIREQENAFQQPTNKEDQSDLDILFKYFIRCDACSWSTAFYEASGNIQLNTAKLLCPTCFKKEVRWWKVPF</sequence>
<dbReference type="KEGG" id="taa:NMY3_01014"/>
<protein>
    <submittedName>
        <fullName evidence="1">Uncharacterized protein</fullName>
    </submittedName>
</protein>
<proteinExistence type="predicted"/>
<evidence type="ECO:0000313" key="1">
    <source>
        <dbReference type="EMBL" id="ALI35219.1"/>
    </source>
</evidence>
<accession>A0A654LY58</accession>
<name>A0A654LY58_9ARCH</name>
<organism evidence="1 2">
    <name type="scientific">Candidatus Nitrosocosmicus oleophilus</name>
    <dbReference type="NCBI Taxonomy" id="1353260"/>
    <lineage>
        <taxon>Archaea</taxon>
        <taxon>Nitrososphaerota</taxon>
        <taxon>Nitrososphaeria</taxon>
        <taxon>Nitrososphaerales</taxon>
        <taxon>Nitrososphaeraceae</taxon>
        <taxon>Candidatus Nitrosocosmicus</taxon>
    </lineage>
</organism>
<reference evidence="2" key="1">
    <citation type="submission" date="2015-10" db="EMBL/GenBank/DDBJ databases">
        <title>Niche specialization of a soil ammonia-oxidizing archaeon, Candidatus Nitrosocosmicus oleophilus.</title>
        <authorList>
            <person name="Jung M.-Y."/>
            <person name="Rhee S.-K."/>
        </authorList>
    </citation>
    <scope>NUCLEOTIDE SEQUENCE [LARGE SCALE GENOMIC DNA]</scope>
    <source>
        <strain evidence="2">MY3</strain>
    </source>
</reference>
<keyword evidence="2" id="KW-1185">Reference proteome</keyword>
<dbReference type="EMBL" id="CP012850">
    <property type="protein sequence ID" value="ALI35219.1"/>
    <property type="molecule type" value="Genomic_DNA"/>
</dbReference>